<reference evidence="1" key="1">
    <citation type="submission" date="2017-07" db="EMBL/GenBank/DDBJ databases">
        <authorList>
            <person name="Mikheyev A."/>
            <person name="Grau M."/>
        </authorList>
    </citation>
    <scope>NUCLEOTIDE SEQUENCE</scope>
    <source>
        <tissue evidence="1">Venom_gland</tissue>
    </source>
</reference>
<protein>
    <submittedName>
        <fullName evidence="1">Uncharacterized protein</fullName>
    </submittedName>
</protein>
<sequence length="111" mass="13123">MWKIGYKIIGKEHDSLSIHCQIDTIQTEYKMQCHSYSSIQKYPGSKVCFIMEAAKNSRIMTKELQAFTFSYCKHSWVFYKEKNWTRVICMEIYNEKSIGLQKIHCCLSHPA</sequence>
<organism evidence="1">
    <name type="scientific">Micrurus lemniscatus lemniscatus</name>
    <dbReference type="NCBI Taxonomy" id="129467"/>
    <lineage>
        <taxon>Eukaryota</taxon>
        <taxon>Metazoa</taxon>
        <taxon>Chordata</taxon>
        <taxon>Craniata</taxon>
        <taxon>Vertebrata</taxon>
        <taxon>Euteleostomi</taxon>
        <taxon>Lepidosauria</taxon>
        <taxon>Squamata</taxon>
        <taxon>Bifurcata</taxon>
        <taxon>Unidentata</taxon>
        <taxon>Episquamata</taxon>
        <taxon>Toxicofera</taxon>
        <taxon>Serpentes</taxon>
        <taxon>Colubroidea</taxon>
        <taxon>Elapidae</taxon>
        <taxon>Elapinae</taxon>
        <taxon>Micrurus</taxon>
    </lineage>
</organism>
<evidence type="ECO:0000313" key="1">
    <source>
        <dbReference type="EMBL" id="LAA76308.1"/>
    </source>
</evidence>
<proteinExistence type="predicted"/>
<name>A0A2D4HWI8_MICLE</name>
<accession>A0A2D4HWI8</accession>
<dbReference type="AlphaFoldDB" id="A0A2D4HWI8"/>
<reference evidence="1" key="2">
    <citation type="submission" date="2017-11" db="EMBL/GenBank/DDBJ databases">
        <title>Coralsnake Venomics: Analyses of Venom Gland Transcriptomes and Proteomes of Six Brazilian Taxa.</title>
        <authorList>
            <person name="Aird S.D."/>
            <person name="Jorge da Silva N."/>
            <person name="Qiu L."/>
            <person name="Villar-Briones A."/>
            <person name="Aparecida-Saddi V."/>
            <person name="Campos-Telles M.P."/>
            <person name="Grau M."/>
            <person name="Mikheyev A.S."/>
        </authorList>
    </citation>
    <scope>NUCLEOTIDE SEQUENCE</scope>
    <source>
        <tissue evidence="1">Venom_gland</tissue>
    </source>
</reference>
<dbReference type="EMBL" id="IACK01053810">
    <property type="protein sequence ID" value="LAA76308.1"/>
    <property type="molecule type" value="Transcribed_RNA"/>
</dbReference>